<dbReference type="InterPro" id="IPR009056">
    <property type="entry name" value="Cyt_c-like_dom"/>
</dbReference>
<dbReference type="InterPro" id="IPR036909">
    <property type="entry name" value="Cyt_c-like_dom_sf"/>
</dbReference>
<dbReference type="EMBL" id="CP039690">
    <property type="protein sequence ID" value="QCI64387.1"/>
    <property type="molecule type" value="Genomic_DNA"/>
</dbReference>
<evidence type="ECO:0000256" key="3">
    <source>
        <dbReference type="ARBA" id="ARBA00022723"/>
    </source>
</evidence>
<feature type="chain" id="PRO_5020511998" evidence="7">
    <location>
        <begin position="23"/>
        <end position="133"/>
    </location>
</feature>
<feature type="domain" description="Cytochrome c" evidence="8">
    <location>
        <begin position="23"/>
        <end position="126"/>
    </location>
</feature>
<evidence type="ECO:0000313" key="10">
    <source>
        <dbReference type="Proteomes" id="UP000298781"/>
    </source>
</evidence>
<gene>
    <name evidence="9" type="ORF">E8M01_09180</name>
</gene>
<accession>A0A4D7B8M3</accession>
<dbReference type="Pfam" id="PF00034">
    <property type="entry name" value="Cytochrom_C"/>
    <property type="match status" value="1"/>
</dbReference>
<keyword evidence="7" id="KW-0732">Signal</keyword>
<dbReference type="PRINTS" id="PR00604">
    <property type="entry name" value="CYTCHRMECIAB"/>
</dbReference>
<evidence type="ECO:0000256" key="5">
    <source>
        <dbReference type="ARBA" id="ARBA00023004"/>
    </source>
</evidence>
<name>A0A4D7B8M3_9HYPH</name>
<sequence length="133" mass="14221">MRNLLAIAAFSAFIAAPQLASAQDAAAGQRVFAQCRACHQVGETARNGVGPQLNGLFGRTAGTVAGFNYSDAYKRPDVASKVWSEENFGVYIRDPRGVTPGTRMVFAGLRNDQQVADLTAYLKTFGPDGKPRP</sequence>
<proteinExistence type="predicted"/>
<keyword evidence="3 6" id="KW-0479">Metal-binding</keyword>
<reference evidence="9 10" key="1">
    <citation type="submission" date="2019-04" db="EMBL/GenBank/DDBJ databases">
        <title>Phreatobacter aquaticus sp. nov.</title>
        <authorList>
            <person name="Choi A."/>
        </authorList>
    </citation>
    <scope>NUCLEOTIDE SEQUENCE [LARGE SCALE GENOMIC DNA]</scope>
    <source>
        <strain evidence="9 10">KCTC 52518</strain>
    </source>
</reference>
<protein>
    <submittedName>
        <fullName evidence="9">Cytochrome c family protein</fullName>
    </submittedName>
</protein>
<dbReference type="RefSeq" id="WP_136959841.1">
    <property type="nucleotide sequence ID" value="NZ_CP039690.1"/>
</dbReference>
<keyword evidence="2 6" id="KW-0349">Heme</keyword>
<keyword evidence="5 6" id="KW-0408">Iron</keyword>
<dbReference type="SUPFAM" id="SSF46626">
    <property type="entry name" value="Cytochrome c"/>
    <property type="match status" value="1"/>
</dbReference>
<organism evidence="9 10">
    <name type="scientific">Phreatobacter stygius</name>
    <dbReference type="NCBI Taxonomy" id="1940610"/>
    <lineage>
        <taxon>Bacteria</taxon>
        <taxon>Pseudomonadati</taxon>
        <taxon>Pseudomonadota</taxon>
        <taxon>Alphaproteobacteria</taxon>
        <taxon>Hyphomicrobiales</taxon>
        <taxon>Phreatobacteraceae</taxon>
        <taxon>Phreatobacter</taxon>
    </lineage>
</organism>
<feature type="signal peptide" evidence="7">
    <location>
        <begin position="1"/>
        <end position="22"/>
    </location>
</feature>
<dbReference type="OrthoDB" id="9805828at2"/>
<dbReference type="Gene3D" id="1.10.760.10">
    <property type="entry name" value="Cytochrome c-like domain"/>
    <property type="match status" value="1"/>
</dbReference>
<evidence type="ECO:0000256" key="1">
    <source>
        <dbReference type="ARBA" id="ARBA00022448"/>
    </source>
</evidence>
<dbReference type="KEGG" id="pstg:E8M01_09180"/>
<dbReference type="GO" id="GO:0046872">
    <property type="term" value="F:metal ion binding"/>
    <property type="evidence" value="ECO:0007669"/>
    <property type="project" value="UniProtKB-KW"/>
</dbReference>
<evidence type="ECO:0000256" key="7">
    <source>
        <dbReference type="SAM" id="SignalP"/>
    </source>
</evidence>
<dbReference type="InterPro" id="IPR002327">
    <property type="entry name" value="Cyt_c_1A/1B"/>
</dbReference>
<dbReference type="PROSITE" id="PS51007">
    <property type="entry name" value="CYTC"/>
    <property type="match status" value="1"/>
</dbReference>
<keyword evidence="1" id="KW-0813">Transport</keyword>
<evidence type="ECO:0000256" key="2">
    <source>
        <dbReference type="ARBA" id="ARBA00022617"/>
    </source>
</evidence>
<dbReference type="PANTHER" id="PTHR11961">
    <property type="entry name" value="CYTOCHROME C"/>
    <property type="match status" value="1"/>
</dbReference>
<dbReference type="Proteomes" id="UP000298781">
    <property type="component" value="Chromosome"/>
</dbReference>
<evidence type="ECO:0000256" key="6">
    <source>
        <dbReference type="PROSITE-ProRule" id="PRU00433"/>
    </source>
</evidence>
<evidence type="ECO:0000259" key="8">
    <source>
        <dbReference type="PROSITE" id="PS51007"/>
    </source>
</evidence>
<evidence type="ECO:0000256" key="4">
    <source>
        <dbReference type="ARBA" id="ARBA00022982"/>
    </source>
</evidence>
<dbReference type="GO" id="GO:0020037">
    <property type="term" value="F:heme binding"/>
    <property type="evidence" value="ECO:0007669"/>
    <property type="project" value="InterPro"/>
</dbReference>
<dbReference type="AlphaFoldDB" id="A0A4D7B8M3"/>
<evidence type="ECO:0000313" key="9">
    <source>
        <dbReference type="EMBL" id="QCI64387.1"/>
    </source>
</evidence>
<keyword evidence="10" id="KW-1185">Reference proteome</keyword>
<dbReference type="GO" id="GO:0009055">
    <property type="term" value="F:electron transfer activity"/>
    <property type="evidence" value="ECO:0007669"/>
    <property type="project" value="InterPro"/>
</dbReference>
<keyword evidence="4" id="KW-0249">Electron transport</keyword>